<dbReference type="Gene3D" id="1.10.260.40">
    <property type="entry name" value="lambda repressor-like DNA-binding domains"/>
    <property type="match status" value="1"/>
</dbReference>
<comment type="caution">
    <text evidence="3">The sequence shown here is derived from an EMBL/GenBank/DDBJ whole genome shotgun (WGS) entry which is preliminary data.</text>
</comment>
<evidence type="ECO:0000313" key="3">
    <source>
        <dbReference type="EMBL" id="GFO94692.1"/>
    </source>
</evidence>
<dbReference type="SUPFAM" id="SSF47413">
    <property type="entry name" value="lambda repressor-like DNA-binding domains"/>
    <property type="match status" value="1"/>
</dbReference>
<dbReference type="InterPro" id="IPR010982">
    <property type="entry name" value="Lambda_DNA-bd_dom_sf"/>
</dbReference>
<evidence type="ECO:0000313" key="4">
    <source>
        <dbReference type="Proteomes" id="UP000660047"/>
    </source>
</evidence>
<protein>
    <recommendedName>
        <fullName evidence="2">HTH cro/C1-type domain-containing protein</fullName>
    </recommendedName>
</protein>
<name>A0AAI9K560_9FIRM</name>
<dbReference type="CDD" id="cd00093">
    <property type="entry name" value="HTH_XRE"/>
    <property type="match status" value="1"/>
</dbReference>
<feature type="compositionally biased region" description="Basic and acidic residues" evidence="1">
    <location>
        <begin position="92"/>
        <end position="108"/>
    </location>
</feature>
<feature type="region of interest" description="Disordered" evidence="1">
    <location>
        <begin position="89"/>
        <end position="108"/>
    </location>
</feature>
<dbReference type="GO" id="GO:0003677">
    <property type="term" value="F:DNA binding"/>
    <property type="evidence" value="ECO:0007669"/>
    <property type="project" value="InterPro"/>
</dbReference>
<sequence length="108" mass="12896">MQYMEFSKDKKYIERIRGLREDHDFTQQYVARYLNTSQTMYARYERGASALPIHHLIYLTELYNVSSDYILGITNNPVPYEEYYREAAVTDQDPRSPGKYDIHWKGNS</sequence>
<dbReference type="AlphaFoldDB" id="A0AAI9K560"/>
<organism evidence="3 4">
    <name type="scientific">Coprococcus eutactus</name>
    <dbReference type="NCBI Taxonomy" id="33043"/>
    <lineage>
        <taxon>Bacteria</taxon>
        <taxon>Bacillati</taxon>
        <taxon>Bacillota</taxon>
        <taxon>Clostridia</taxon>
        <taxon>Lachnospirales</taxon>
        <taxon>Lachnospiraceae</taxon>
        <taxon>Coprococcus</taxon>
    </lineage>
</organism>
<proteinExistence type="predicted"/>
<dbReference type="PROSITE" id="PS50943">
    <property type="entry name" value="HTH_CROC1"/>
    <property type="match status" value="1"/>
</dbReference>
<dbReference type="SMART" id="SM00530">
    <property type="entry name" value="HTH_XRE"/>
    <property type="match status" value="1"/>
</dbReference>
<gene>
    <name evidence="3" type="ORF">COEU31_17380</name>
</gene>
<dbReference type="EMBL" id="BLYL01000009">
    <property type="protein sequence ID" value="GFO94692.1"/>
    <property type="molecule type" value="Genomic_DNA"/>
</dbReference>
<reference evidence="3" key="1">
    <citation type="submission" date="2020-06" db="EMBL/GenBank/DDBJ databases">
        <title>Characterization of fructooligosaccharide metabolism and fructooligosaccharide-degrading enzymes in human commensal butyrate producers.</title>
        <authorList>
            <person name="Tanno H."/>
            <person name="Fujii T."/>
            <person name="Hirano K."/>
            <person name="Maeno S."/>
            <person name="Tonozuka T."/>
            <person name="Sakamoto M."/>
            <person name="Ohkuma M."/>
            <person name="Tochio T."/>
            <person name="Endo A."/>
        </authorList>
    </citation>
    <scope>NUCLEOTIDE SEQUENCE</scope>
    <source>
        <strain evidence="3">JCM 31265</strain>
    </source>
</reference>
<evidence type="ECO:0000259" key="2">
    <source>
        <dbReference type="PROSITE" id="PS50943"/>
    </source>
</evidence>
<dbReference type="Pfam" id="PF01381">
    <property type="entry name" value="HTH_3"/>
    <property type="match status" value="1"/>
</dbReference>
<feature type="domain" description="HTH cro/C1-type" evidence="2">
    <location>
        <begin position="16"/>
        <end position="70"/>
    </location>
</feature>
<accession>A0AAI9K560</accession>
<dbReference type="InterPro" id="IPR001387">
    <property type="entry name" value="Cro/C1-type_HTH"/>
</dbReference>
<dbReference type="Proteomes" id="UP000660047">
    <property type="component" value="Unassembled WGS sequence"/>
</dbReference>
<evidence type="ECO:0000256" key="1">
    <source>
        <dbReference type="SAM" id="MobiDB-lite"/>
    </source>
</evidence>